<organism evidence="3">
    <name type="scientific">Clastoptera arizonana</name>
    <name type="common">Arizona spittle bug</name>
    <dbReference type="NCBI Taxonomy" id="38151"/>
    <lineage>
        <taxon>Eukaryota</taxon>
        <taxon>Metazoa</taxon>
        <taxon>Ecdysozoa</taxon>
        <taxon>Arthropoda</taxon>
        <taxon>Hexapoda</taxon>
        <taxon>Insecta</taxon>
        <taxon>Pterygota</taxon>
        <taxon>Neoptera</taxon>
        <taxon>Paraneoptera</taxon>
        <taxon>Hemiptera</taxon>
        <taxon>Auchenorrhyncha</taxon>
        <taxon>Cercopoidea</taxon>
        <taxon>Clastopteridae</taxon>
        <taxon>Clastoptera</taxon>
    </lineage>
</organism>
<feature type="domain" description="Aldehyde oxidase/xanthine dehydrogenase first molybdopterin binding" evidence="2">
    <location>
        <begin position="58"/>
        <end position="138"/>
    </location>
</feature>
<reference evidence="3" key="1">
    <citation type="submission" date="2015-12" db="EMBL/GenBank/DDBJ databases">
        <title>De novo transcriptome assembly of four potential Pierce s Disease insect vectors from Arizona vineyards.</title>
        <authorList>
            <person name="Tassone E.E."/>
        </authorList>
    </citation>
    <scope>NUCLEOTIDE SEQUENCE</scope>
</reference>
<dbReference type="InterPro" id="IPR037165">
    <property type="entry name" value="AldOxase/xan_DH_Mopterin-bd_sf"/>
</dbReference>
<dbReference type="GO" id="GO:0016491">
    <property type="term" value="F:oxidoreductase activity"/>
    <property type="evidence" value="ECO:0007669"/>
    <property type="project" value="InterPro"/>
</dbReference>
<evidence type="ECO:0000256" key="1">
    <source>
        <dbReference type="ARBA" id="ARBA00022505"/>
    </source>
</evidence>
<accession>A0A1B6D7M4</accession>
<evidence type="ECO:0000259" key="2">
    <source>
        <dbReference type="Pfam" id="PF02738"/>
    </source>
</evidence>
<feature type="non-terminal residue" evidence="3">
    <location>
        <position position="142"/>
    </location>
</feature>
<dbReference type="InterPro" id="IPR016208">
    <property type="entry name" value="Ald_Oxase/xanthine_DH-like"/>
</dbReference>
<name>A0A1B6D7M4_9HEMI</name>
<dbReference type="GO" id="GO:0005506">
    <property type="term" value="F:iron ion binding"/>
    <property type="evidence" value="ECO:0007669"/>
    <property type="project" value="InterPro"/>
</dbReference>
<dbReference type="Gene3D" id="3.90.1170.50">
    <property type="entry name" value="Aldehyde oxidase/xanthine dehydrogenase, a/b hammerhead"/>
    <property type="match status" value="1"/>
</dbReference>
<dbReference type="SUPFAM" id="SSF56003">
    <property type="entry name" value="Molybdenum cofactor-binding domain"/>
    <property type="match status" value="1"/>
</dbReference>
<dbReference type="EMBL" id="GEDC01015638">
    <property type="protein sequence ID" value="JAS21660.1"/>
    <property type="molecule type" value="Transcribed_RNA"/>
</dbReference>
<protein>
    <recommendedName>
        <fullName evidence="2">Aldehyde oxidase/xanthine dehydrogenase first molybdopterin binding domain-containing protein</fullName>
    </recommendedName>
</protein>
<evidence type="ECO:0000313" key="3">
    <source>
        <dbReference type="EMBL" id="JAS21660.1"/>
    </source>
</evidence>
<gene>
    <name evidence="3" type="ORF">g.8550</name>
</gene>
<dbReference type="AlphaFoldDB" id="A0A1B6D7M4"/>
<dbReference type="PANTHER" id="PTHR11908">
    <property type="entry name" value="XANTHINE DEHYDROGENASE"/>
    <property type="match status" value="1"/>
</dbReference>
<sequence>MVVATTQELADKAAKLVVINYASKQKPTIDVEEVVKSGDKTKLIPMGKLTPTEKKTDVQFKVTGTIRLPGQYQYTMETLTCYTVPVERELDVYCSTQCMLPVQEAIAVALNIPENKINMKVSKVGGGYGIKLTRACLVGVAS</sequence>
<keyword evidence="1" id="KW-0500">Molybdenum</keyword>
<dbReference type="InterPro" id="IPR008274">
    <property type="entry name" value="AldOxase/xan_DH_MoCoBD1"/>
</dbReference>
<dbReference type="Pfam" id="PF02738">
    <property type="entry name" value="MoCoBD_1"/>
    <property type="match status" value="1"/>
</dbReference>
<proteinExistence type="predicted"/>
<dbReference type="PANTHER" id="PTHR11908:SF132">
    <property type="entry name" value="ALDEHYDE OXIDASE 1-RELATED"/>
    <property type="match status" value="1"/>
</dbReference>
<dbReference type="Gene3D" id="3.30.365.10">
    <property type="entry name" value="Aldehyde oxidase/xanthine dehydrogenase, molybdopterin binding domain"/>
    <property type="match status" value="2"/>
</dbReference>